<accession>A0ABY6ZKR0</accession>
<dbReference type="EMBL" id="CP104067">
    <property type="protein sequence ID" value="WAH43519.1"/>
    <property type="molecule type" value="Genomic_DNA"/>
</dbReference>
<evidence type="ECO:0000256" key="1">
    <source>
        <dbReference type="SAM" id="MobiDB-lite"/>
    </source>
</evidence>
<evidence type="ECO:0000313" key="2">
    <source>
        <dbReference type="EMBL" id="WAH43519.1"/>
    </source>
</evidence>
<feature type="region of interest" description="Disordered" evidence="1">
    <location>
        <begin position="1"/>
        <end position="28"/>
    </location>
</feature>
<evidence type="ECO:0000313" key="3">
    <source>
        <dbReference type="Proteomes" id="UP001164761"/>
    </source>
</evidence>
<keyword evidence="3" id="KW-1185">Reference proteome</keyword>
<sequence>MPKAENRKKPPNIKGQVPGRGNQNQSANLAMNAERDNIKNKKQDIIEKMKSIQRGKINSKTTVVQQSMTK</sequence>
<proteinExistence type="predicted"/>
<dbReference type="Proteomes" id="UP001164761">
    <property type="component" value="Chromosome"/>
</dbReference>
<dbReference type="RefSeq" id="WP_268007400.1">
    <property type="nucleotide sequence ID" value="NZ_BSUT01000001.1"/>
</dbReference>
<reference evidence="2" key="1">
    <citation type="submission" date="2022-08" db="EMBL/GenBank/DDBJ databases">
        <title>Alicyclobacillus fastidiosus DSM 17978, complete genome.</title>
        <authorList>
            <person name="Wang Q."/>
            <person name="Cai R."/>
            <person name="Wang Z."/>
        </authorList>
    </citation>
    <scope>NUCLEOTIDE SEQUENCE</scope>
    <source>
        <strain evidence="2">DSM 17978</strain>
    </source>
</reference>
<protein>
    <recommendedName>
        <fullName evidence="4">Small EDRK-rich factor-like N-terminal domain-containing protein</fullName>
    </recommendedName>
</protein>
<organism evidence="2 3">
    <name type="scientific">Alicyclobacillus fastidiosus</name>
    <dbReference type="NCBI Taxonomy" id="392011"/>
    <lineage>
        <taxon>Bacteria</taxon>
        <taxon>Bacillati</taxon>
        <taxon>Bacillota</taxon>
        <taxon>Bacilli</taxon>
        <taxon>Bacillales</taxon>
        <taxon>Alicyclobacillaceae</taxon>
        <taxon>Alicyclobacillus</taxon>
    </lineage>
</organism>
<gene>
    <name evidence="2" type="ORF">NZD89_09110</name>
</gene>
<evidence type="ECO:0008006" key="4">
    <source>
        <dbReference type="Google" id="ProtNLM"/>
    </source>
</evidence>
<name>A0ABY6ZKR0_9BACL</name>